<dbReference type="Pfam" id="PF03935">
    <property type="entry name" value="SKN1_KRE6_Sbg1"/>
    <property type="match status" value="1"/>
</dbReference>
<evidence type="ECO:0000256" key="10">
    <source>
        <dbReference type="SAM" id="Phobius"/>
    </source>
</evidence>
<evidence type="ECO:0000259" key="11">
    <source>
        <dbReference type="PROSITE" id="PS51762"/>
    </source>
</evidence>
<feature type="compositionally biased region" description="Polar residues" evidence="9">
    <location>
        <begin position="214"/>
        <end position="225"/>
    </location>
</feature>
<proteinExistence type="inferred from homology"/>
<dbReference type="PANTHER" id="PTHR31361:SF15">
    <property type="entry name" value="GH16 DOMAIN-CONTAINING PROTEIN"/>
    <property type="match status" value="1"/>
</dbReference>
<keyword evidence="3 10" id="KW-0812">Transmembrane</keyword>
<protein>
    <recommendedName>
        <fullName evidence="11">GH16 domain-containing protein</fullName>
    </recommendedName>
</protein>
<evidence type="ECO:0000256" key="5">
    <source>
        <dbReference type="ARBA" id="ARBA00022989"/>
    </source>
</evidence>
<comment type="subcellular location">
    <subcellularLocation>
        <location evidence="1">Membrane</location>
        <topology evidence="1">Single-pass type II membrane protein</topology>
    </subcellularLocation>
</comment>
<feature type="compositionally biased region" description="Polar residues" evidence="9">
    <location>
        <begin position="637"/>
        <end position="648"/>
    </location>
</feature>
<evidence type="ECO:0000256" key="8">
    <source>
        <dbReference type="ARBA" id="ARBA00023316"/>
    </source>
</evidence>
<dbReference type="EMBL" id="CP046234">
    <property type="protein sequence ID" value="WFD46784.1"/>
    <property type="molecule type" value="Genomic_DNA"/>
</dbReference>
<sequence>MVRDYRAVPSTPRRARGRRDQDLAIDVQPSPQNYRGTLMRGAPQASPEPLRPQVPPSAMASTPTLNRQRSRNGPTLSIPDQSFASGNSASPTSNGTFTPDAEARKRPRPYSVRQSAMPRKGTIVLHPMQAEPDDYLHIPDKNPNAHARYPTWRGCINVLTLAIIVAAIIMLFLGYPLVAHFDHLYGKVDVNSELQSNAKIDPIPVRPLIDPDTPQESRTRTGNQDGSKYNLVFSDEFNTPGRTFWPGDDPYWEAVDIWYGATFDFEWYTPEAVNTTTDQNGNGVLQITLEEEIERGQYFRSGMLQSWNKFCFQGGFIEAAIQFPGGFQTQGYWPGFWLMGNLGRPGYLASADGMWPYVYEECDVGIMPNQTYADGRGPYAALHGNKGKQLSKLPGMRYPSCTCKGEDHPGPNNGVARSAPEIDICELQVETMGGIHGSYASQSYQVAPFDDGYNWQANTSGFHIYDDDVSEANEWKGGPTQEAMSTVTRIDDTAFENLGQDATYTILGVEYEPDWDGDESGYITFYANNKPTVTINSGALRPDSKTMIGQRTFSQEPMSIIMNLGIASGFQYVNWDGGKTRGVSFPATMKVDYVRVYQRDGVPDSRKSCDPPDHPTTDYINRHLDIYMNNNLTRFEQGKTNGKSNQWPKNKYKDGC</sequence>
<evidence type="ECO:0000256" key="3">
    <source>
        <dbReference type="ARBA" id="ARBA00022692"/>
    </source>
</evidence>
<evidence type="ECO:0000256" key="7">
    <source>
        <dbReference type="ARBA" id="ARBA00023180"/>
    </source>
</evidence>
<gene>
    <name evidence="12" type="ORF">GLX27_001426</name>
</gene>
<reference evidence="12 13" key="1">
    <citation type="journal article" date="2020" name="Elife">
        <title>Loss of centromere function drives karyotype evolution in closely related Malassezia species.</title>
        <authorList>
            <person name="Sankaranarayanan S.R."/>
            <person name="Ianiri G."/>
            <person name="Coelho M.A."/>
            <person name="Reza M.H."/>
            <person name="Thimmappa B.C."/>
            <person name="Ganguly P."/>
            <person name="Vadnala R.N."/>
            <person name="Sun S."/>
            <person name="Siddharthan R."/>
            <person name="Tellgren-Roth C."/>
            <person name="Dawson T.L."/>
            <person name="Heitman J."/>
            <person name="Sanyal K."/>
        </authorList>
    </citation>
    <scope>NUCLEOTIDE SEQUENCE [LARGE SCALE GENOMIC DNA]</scope>
    <source>
        <strain evidence="12">CBS14141</strain>
    </source>
</reference>
<name>A0ABY8EMP0_MALFU</name>
<evidence type="ECO:0000256" key="9">
    <source>
        <dbReference type="SAM" id="MobiDB-lite"/>
    </source>
</evidence>
<dbReference type="InterPro" id="IPR013320">
    <property type="entry name" value="ConA-like_dom_sf"/>
</dbReference>
<dbReference type="PROSITE" id="PS51762">
    <property type="entry name" value="GH16_2"/>
    <property type="match status" value="1"/>
</dbReference>
<dbReference type="Proteomes" id="UP000818624">
    <property type="component" value="Chromosome 1"/>
</dbReference>
<dbReference type="PANTHER" id="PTHR31361">
    <property type="entry name" value="BETA-GLUCAN SYNTHESIS-ASSOCIATED PROTEIN KRE6-RELATED"/>
    <property type="match status" value="1"/>
</dbReference>
<feature type="transmembrane region" description="Helical" evidence="10">
    <location>
        <begin position="158"/>
        <end position="178"/>
    </location>
</feature>
<evidence type="ECO:0000256" key="1">
    <source>
        <dbReference type="ARBA" id="ARBA00004606"/>
    </source>
</evidence>
<feature type="region of interest" description="Disordered" evidence="9">
    <location>
        <begin position="1"/>
        <end position="120"/>
    </location>
</feature>
<dbReference type="SUPFAM" id="SSF49899">
    <property type="entry name" value="Concanavalin A-like lectins/glucanases"/>
    <property type="match status" value="1"/>
</dbReference>
<feature type="region of interest" description="Disordered" evidence="9">
    <location>
        <begin position="637"/>
        <end position="656"/>
    </location>
</feature>
<keyword evidence="7" id="KW-0325">Glycoprotein</keyword>
<dbReference type="InterPro" id="IPR000757">
    <property type="entry name" value="Beta-glucanase-like"/>
</dbReference>
<feature type="compositionally biased region" description="Polar residues" evidence="9">
    <location>
        <begin position="59"/>
        <end position="97"/>
    </location>
</feature>
<dbReference type="CDD" id="cd02180">
    <property type="entry name" value="GH16_fungal_KRE6_glucanase"/>
    <property type="match status" value="1"/>
</dbReference>
<feature type="domain" description="GH16" evidence="11">
    <location>
        <begin position="196"/>
        <end position="602"/>
    </location>
</feature>
<dbReference type="InterPro" id="IPR005629">
    <property type="entry name" value="Skn1/Kre6/Sbg1"/>
</dbReference>
<accession>A0ABY8EMP0</accession>
<evidence type="ECO:0000313" key="12">
    <source>
        <dbReference type="EMBL" id="WFD46784.1"/>
    </source>
</evidence>
<dbReference type="Gene3D" id="2.60.120.200">
    <property type="match status" value="1"/>
</dbReference>
<organism evidence="12 13">
    <name type="scientific">Malassezia furfur</name>
    <name type="common">Pityriasis versicolor infection agent</name>
    <name type="synonym">Pityrosporum furfur</name>
    <dbReference type="NCBI Taxonomy" id="55194"/>
    <lineage>
        <taxon>Eukaryota</taxon>
        <taxon>Fungi</taxon>
        <taxon>Dikarya</taxon>
        <taxon>Basidiomycota</taxon>
        <taxon>Ustilaginomycotina</taxon>
        <taxon>Malasseziomycetes</taxon>
        <taxon>Malasseziales</taxon>
        <taxon>Malasseziaceae</taxon>
        <taxon>Malassezia</taxon>
    </lineage>
</organism>
<evidence type="ECO:0000256" key="4">
    <source>
        <dbReference type="ARBA" id="ARBA00022968"/>
    </source>
</evidence>
<feature type="region of interest" description="Disordered" evidence="9">
    <location>
        <begin position="203"/>
        <end position="225"/>
    </location>
</feature>
<keyword evidence="8" id="KW-0961">Cell wall biogenesis/degradation</keyword>
<evidence type="ECO:0000313" key="13">
    <source>
        <dbReference type="Proteomes" id="UP000818624"/>
    </source>
</evidence>
<keyword evidence="4" id="KW-0735">Signal-anchor</keyword>
<keyword evidence="5 10" id="KW-1133">Transmembrane helix</keyword>
<keyword evidence="6 10" id="KW-0472">Membrane</keyword>
<evidence type="ECO:0000256" key="2">
    <source>
        <dbReference type="ARBA" id="ARBA00010962"/>
    </source>
</evidence>
<comment type="similarity">
    <text evidence="2">Belongs to the SKN1/KRE6 family.</text>
</comment>
<evidence type="ECO:0000256" key="6">
    <source>
        <dbReference type="ARBA" id="ARBA00023136"/>
    </source>
</evidence>
<keyword evidence="13" id="KW-1185">Reference proteome</keyword>